<proteinExistence type="inferred from homology"/>
<evidence type="ECO:0000256" key="1">
    <source>
        <dbReference type="ARBA" id="ARBA00005721"/>
    </source>
</evidence>
<evidence type="ECO:0000313" key="4">
    <source>
        <dbReference type="Proteomes" id="UP000572051"/>
    </source>
</evidence>
<dbReference type="EMBL" id="JACCFS010000001">
    <property type="protein sequence ID" value="NYJ32735.1"/>
    <property type="molecule type" value="Genomic_DNA"/>
</dbReference>
<dbReference type="AlphaFoldDB" id="A0A7Z0EIJ0"/>
<comment type="similarity">
    <text evidence="1">Belongs to the asp23 family.</text>
</comment>
<feature type="compositionally biased region" description="Polar residues" evidence="2">
    <location>
        <begin position="1"/>
        <end position="11"/>
    </location>
</feature>
<protein>
    <submittedName>
        <fullName evidence="3">Putative alkaline shock family protein YloU</fullName>
    </submittedName>
</protein>
<evidence type="ECO:0000313" key="3">
    <source>
        <dbReference type="EMBL" id="NYJ32735.1"/>
    </source>
</evidence>
<dbReference type="Pfam" id="PF03780">
    <property type="entry name" value="Asp23"/>
    <property type="match status" value="1"/>
</dbReference>
<evidence type="ECO:0000256" key="2">
    <source>
        <dbReference type="SAM" id="MobiDB-lite"/>
    </source>
</evidence>
<organism evidence="3 4">
    <name type="scientific">Nocardiopsis aegyptia</name>
    <dbReference type="NCBI Taxonomy" id="220378"/>
    <lineage>
        <taxon>Bacteria</taxon>
        <taxon>Bacillati</taxon>
        <taxon>Actinomycetota</taxon>
        <taxon>Actinomycetes</taxon>
        <taxon>Streptosporangiales</taxon>
        <taxon>Nocardiopsidaceae</taxon>
        <taxon>Nocardiopsis</taxon>
    </lineage>
</organism>
<feature type="region of interest" description="Disordered" evidence="2">
    <location>
        <begin position="1"/>
        <end position="28"/>
    </location>
</feature>
<dbReference type="PANTHER" id="PTHR34297:SF3">
    <property type="entry name" value="ALKALINE SHOCK PROTEIN 23"/>
    <property type="match status" value="1"/>
</dbReference>
<sequence>MADTNTHNSAGVGTVQRRADAPAGGDSQGRTVIADHVVAKISGMAAREVRGVHRMGGNTARAFDAVRERIPGSTSTSAADRGVAVEVGERQAAVDINLVVEYGAVIPDLAGEVRRNVVSAVERMTGLEVTEVNVAIDDIHLPDDGEDGPGAEPRVR</sequence>
<dbReference type="RefSeq" id="WP_179820671.1">
    <property type="nucleotide sequence ID" value="NZ_JACCFS010000001.1"/>
</dbReference>
<dbReference type="InterPro" id="IPR005531">
    <property type="entry name" value="Asp23"/>
</dbReference>
<gene>
    <name evidence="3" type="ORF">HNR10_000616</name>
</gene>
<reference evidence="3 4" key="1">
    <citation type="submission" date="2020-07" db="EMBL/GenBank/DDBJ databases">
        <title>Sequencing the genomes of 1000 actinobacteria strains.</title>
        <authorList>
            <person name="Klenk H.-P."/>
        </authorList>
    </citation>
    <scope>NUCLEOTIDE SEQUENCE [LARGE SCALE GENOMIC DNA]</scope>
    <source>
        <strain evidence="3 4">DSM 44442</strain>
    </source>
</reference>
<keyword evidence="4" id="KW-1185">Reference proteome</keyword>
<name>A0A7Z0EIJ0_9ACTN</name>
<dbReference type="Proteomes" id="UP000572051">
    <property type="component" value="Unassembled WGS sequence"/>
</dbReference>
<accession>A0A7Z0EIJ0</accession>
<comment type="caution">
    <text evidence="3">The sequence shown here is derived from an EMBL/GenBank/DDBJ whole genome shotgun (WGS) entry which is preliminary data.</text>
</comment>
<dbReference type="PANTHER" id="PTHR34297">
    <property type="entry name" value="HYPOTHETICAL CYTOSOLIC PROTEIN-RELATED"/>
    <property type="match status" value="1"/>
</dbReference>